<accession>A0AAD6XSV5</accession>
<gene>
    <name evidence="3" type="ORF">B0H15DRAFT_244639</name>
</gene>
<dbReference type="EMBL" id="JARJCN010000021">
    <property type="protein sequence ID" value="KAJ7090766.1"/>
    <property type="molecule type" value="Genomic_DNA"/>
</dbReference>
<dbReference type="AlphaFoldDB" id="A0AAD6XSV5"/>
<feature type="signal peptide" evidence="2">
    <location>
        <begin position="1"/>
        <end position="32"/>
    </location>
</feature>
<evidence type="ECO:0000256" key="1">
    <source>
        <dbReference type="SAM" id="MobiDB-lite"/>
    </source>
</evidence>
<comment type="caution">
    <text evidence="3">The sequence shown here is derived from an EMBL/GenBank/DDBJ whole genome shotgun (WGS) entry which is preliminary data.</text>
</comment>
<feature type="chain" id="PRO_5041935137" description="Secreted protein" evidence="2">
    <location>
        <begin position="33"/>
        <end position="83"/>
    </location>
</feature>
<dbReference type="Proteomes" id="UP001222325">
    <property type="component" value="Unassembled WGS sequence"/>
</dbReference>
<keyword evidence="2" id="KW-0732">Signal</keyword>
<feature type="region of interest" description="Disordered" evidence="1">
    <location>
        <begin position="55"/>
        <end position="83"/>
    </location>
</feature>
<evidence type="ECO:0000313" key="3">
    <source>
        <dbReference type="EMBL" id="KAJ7090766.1"/>
    </source>
</evidence>
<keyword evidence="4" id="KW-1185">Reference proteome</keyword>
<evidence type="ECO:0008006" key="5">
    <source>
        <dbReference type="Google" id="ProtNLM"/>
    </source>
</evidence>
<evidence type="ECO:0000256" key="2">
    <source>
        <dbReference type="SAM" id="SignalP"/>
    </source>
</evidence>
<reference evidence="3" key="1">
    <citation type="submission" date="2023-03" db="EMBL/GenBank/DDBJ databases">
        <title>Massive genome expansion in bonnet fungi (Mycena s.s.) driven by repeated elements and novel gene families across ecological guilds.</title>
        <authorList>
            <consortium name="Lawrence Berkeley National Laboratory"/>
            <person name="Harder C.B."/>
            <person name="Miyauchi S."/>
            <person name="Viragh M."/>
            <person name="Kuo A."/>
            <person name="Thoen E."/>
            <person name="Andreopoulos B."/>
            <person name="Lu D."/>
            <person name="Skrede I."/>
            <person name="Drula E."/>
            <person name="Henrissat B."/>
            <person name="Morin E."/>
            <person name="Kohler A."/>
            <person name="Barry K."/>
            <person name="LaButti K."/>
            <person name="Morin E."/>
            <person name="Salamov A."/>
            <person name="Lipzen A."/>
            <person name="Mereny Z."/>
            <person name="Hegedus B."/>
            <person name="Baldrian P."/>
            <person name="Stursova M."/>
            <person name="Weitz H."/>
            <person name="Taylor A."/>
            <person name="Grigoriev I.V."/>
            <person name="Nagy L.G."/>
            <person name="Martin F."/>
            <person name="Kauserud H."/>
        </authorList>
    </citation>
    <scope>NUCLEOTIDE SEQUENCE</scope>
    <source>
        <strain evidence="3">CBHHK173m</strain>
    </source>
</reference>
<name>A0AAD6XSV5_9AGAR</name>
<organism evidence="3 4">
    <name type="scientific">Mycena belliarum</name>
    <dbReference type="NCBI Taxonomy" id="1033014"/>
    <lineage>
        <taxon>Eukaryota</taxon>
        <taxon>Fungi</taxon>
        <taxon>Dikarya</taxon>
        <taxon>Basidiomycota</taxon>
        <taxon>Agaricomycotina</taxon>
        <taxon>Agaricomycetes</taxon>
        <taxon>Agaricomycetidae</taxon>
        <taxon>Agaricales</taxon>
        <taxon>Marasmiineae</taxon>
        <taxon>Mycenaceae</taxon>
        <taxon>Mycena</taxon>
    </lineage>
</organism>
<sequence>MAHKRRTSYHGWLRRRTRTVLLCARLLLLGDARQMPAVWRSNRYCLKVPLKSPIVPRTLGLHGPEKHRNSRQRRPYGSPPVTR</sequence>
<evidence type="ECO:0000313" key="4">
    <source>
        <dbReference type="Proteomes" id="UP001222325"/>
    </source>
</evidence>
<proteinExistence type="predicted"/>
<protein>
    <recommendedName>
        <fullName evidence="5">Secreted protein</fullName>
    </recommendedName>
</protein>